<name>A0A397V509_9GLOM</name>
<proteinExistence type="predicted"/>
<organism evidence="1 2">
    <name type="scientific">Gigaspora rosea</name>
    <dbReference type="NCBI Taxonomy" id="44941"/>
    <lineage>
        <taxon>Eukaryota</taxon>
        <taxon>Fungi</taxon>
        <taxon>Fungi incertae sedis</taxon>
        <taxon>Mucoromycota</taxon>
        <taxon>Glomeromycotina</taxon>
        <taxon>Glomeromycetes</taxon>
        <taxon>Diversisporales</taxon>
        <taxon>Gigasporaceae</taxon>
        <taxon>Gigaspora</taxon>
    </lineage>
</organism>
<comment type="caution">
    <text evidence="1">The sequence shown here is derived from an EMBL/GenBank/DDBJ whole genome shotgun (WGS) entry which is preliminary data.</text>
</comment>
<reference evidence="1 2" key="1">
    <citation type="submission" date="2018-06" db="EMBL/GenBank/DDBJ databases">
        <title>Comparative genomics reveals the genomic features of Rhizophagus irregularis, R. cerebriforme, R. diaphanum and Gigaspora rosea, and their symbiotic lifestyle signature.</title>
        <authorList>
            <person name="Morin E."/>
            <person name="San Clemente H."/>
            <person name="Chen E.C.H."/>
            <person name="De La Providencia I."/>
            <person name="Hainaut M."/>
            <person name="Kuo A."/>
            <person name="Kohler A."/>
            <person name="Murat C."/>
            <person name="Tang N."/>
            <person name="Roy S."/>
            <person name="Loubradou J."/>
            <person name="Henrissat B."/>
            <person name="Grigoriev I.V."/>
            <person name="Corradi N."/>
            <person name="Roux C."/>
            <person name="Martin F.M."/>
        </authorList>
    </citation>
    <scope>NUCLEOTIDE SEQUENCE [LARGE SCALE GENOMIC DNA]</scope>
    <source>
        <strain evidence="1 2">DAOM 194757</strain>
    </source>
</reference>
<protein>
    <submittedName>
        <fullName evidence="1">Uncharacterized protein</fullName>
    </submittedName>
</protein>
<sequence length="115" mass="13016">MAPNARIEAYGNNVFFNIKKKEKKTRNKDIDLNICENLNENSEMISLNESIDLNVNKDKNSEITPLDQSLDLTINEDKNSEIIPATSTIKGNKGKGKALSWVFAEEHFTKLPSYI</sequence>
<accession>A0A397V509</accession>
<dbReference type="Proteomes" id="UP000266673">
    <property type="component" value="Unassembled WGS sequence"/>
</dbReference>
<gene>
    <name evidence="1" type="ORF">C2G38_2191072</name>
</gene>
<dbReference type="AlphaFoldDB" id="A0A397V509"/>
<evidence type="ECO:0000313" key="1">
    <source>
        <dbReference type="EMBL" id="RIB16019.1"/>
    </source>
</evidence>
<keyword evidence="2" id="KW-1185">Reference proteome</keyword>
<evidence type="ECO:0000313" key="2">
    <source>
        <dbReference type="Proteomes" id="UP000266673"/>
    </source>
</evidence>
<dbReference type="EMBL" id="QKWP01000707">
    <property type="protein sequence ID" value="RIB16019.1"/>
    <property type="molecule type" value="Genomic_DNA"/>
</dbReference>